<feature type="binding site" evidence="8">
    <location>
        <position position="8"/>
    </location>
    <ligand>
        <name>Mg(2+)</name>
        <dbReference type="ChEBI" id="CHEBI:18420"/>
    </ligand>
</feature>
<evidence type="ECO:0000256" key="1">
    <source>
        <dbReference type="ARBA" id="ARBA00022516"/>
    </source>
</evidence>
<dbReference type="HAMAP" id="MF_00101">
    <property type="entry name" value="AcpS"/>
    <property type="match status" value="1"/>
</dbReference>
<evidence type="ECO:0000256" key="6">
    <source>
        <dbReference type="ARBA" id="ARBA00023098"/>
    </source>
</evidence>
<proteinExistence type="inferred from homology"/>
<gene>
    <name evidence="8" type="primary">acpS</name>
    <name evidence="10" type="ORF">AUK42_03980</name>
</gene>
<comment type="caution">
    <text evidence="10">The sequence shown here is derived from an EMBL/GenBank/DDBJ whole genome shotgun (WGS) entry which is preliminary data.</text>
</comment>
<reference evidence="10 11" key="1">
    <citation type="journal article" date="2016" name="Environ. Microbiol.">
        <title>Genomic resolution of a cold subsurface aquifer community provides metabolic insights for novel microbes adapted to high CO concentrations.</title>
        <authorList>
            <person name="Probst A.J."/>
            <person name="Castelle C.J."/>
            <person name="Singh A."/>
            <person name="Brown C.T."/>
            <person name="Anantharaman K."/>
            <person name="Sharon I."/>
            <person name="Hug L.A."/>
            <person name="Burstein D."/>
            <person name="Emerson J.B."/>
            <person name="Thomas B.C."/>
            <person name="Banfield J.F."/>
        </authorList>
    </citation>
    <scope>NUCLEOTIDE SEQUENCE [LARGE SCALE GENOMIC DNA]</scope>
    <source>
        <strain evidence="10">CG2_30_33_13</strain>
    </source>
</reference>
<comment type="function">
    <text evidence="8">Transfers the 4'-phosphopantetheine moiety from coenzyme A to a Ser of acyl-carrier-protein.</text>
</comment>
<feature type="domain" description="4'-phosphopantetheinyl transferase" evidence="9">
    <location>
        <begin position="4"/>
        <end position="118"/>
    </location>
</feature>
<dbReference type="SUPFAM" id="SSF56214">
    <property type="entry name" value="4'-phosphopantetheinyl transferase"/>
    <property type="match status" value="1"/>
</dbReference>
<keyword evidence="7 8" id="KW-0275">Fatty acid biosynthesis</keyword>
<dbReference type="InterPro" id="IPR002582">
    <property type="entry name" value="ACPS"/>
</dbReference>
<dbReference type="GO" id="GO:0006633">
    <property type="term" value="P:fatty acid biosynthetic process"/>
    <property type="evidence" value="ECO:0007669"/>
    <property type="project" value="UniProtKB-UniRule"/>
</dbReference>
<evidence type="ECO:0000256" key="5">
    <source>
        <dbReference type="ARBA" id="ARBA00022842"/>
    </source>
</evidence>
<dbReference type="STRING" id="1805029.AUK42_03980"/>
<evidence type="ECO:0000256" key="8">
    <source>
        <dbReference type="HAMAP-Rule" id="MF_00101"/>
    </source>
</evidence>
<keyword evidence="2 8" id="KW-0808">Transferase</keyword>
<evidence type="ECO:0000313" key="11">
    <source>
        <dbReference type="Proteomes" id="UP000182763"/>
    </source>
</evidence>
<feature type="binding site" evidence="8">
    <location>
        <position position="58"/>
    </location>
    <ligand>
        <name>Mg(2+)</name>
        <dbReference type="ChEBI" id="CHEBI:18420"/>
    </ligand>
</feature>
<name>A0A1J5GMN6_9BACT</name>
<comment type="cofactor">
    <cofactor evidence="8">
        <name>Mg(2+)</name>
        <dbReference type="ChEBI" id="CHEBI:18420"/>
    </cofactor>
</comment>
<dbReference type="Gene3D" id="3.90.470.20">
    <property type="entry name" value="4'-phosphopantetheinyl transferase domain"/>
    <property type="match status" value="1"/>
</dbReference>
<keyword evidence="8" id="KW-0963">Cytoplasm</keyword>
<dbReference type="GO" id="GO:0005737">
    <property type="term" value="C:cytoplasm"/>
    <property type="evidence" value="ECO:0007669"/>
    <property type="project" value="UniProtKB-SubCell"/>
</dbReference>
<dbReference type="Pfam" id="PF01648">
    <property type="entry name" value="ACPS"/>
    <property type="match status" value="1"/>
</dbReference>
<keyword evidence="5 8" id="KW-0460">Magnesium</keyword>
<comment type="catalytic activity">
    <reaction evidence="8">
        <text>apo-[ACP] + CoA = holo-[ACP] + adenosine 3',5'-bisphosphate + H(+)</text>
        <dbReference type="Rhea" id="RHEA:12068"/>
        <dbReference type="Rhea" id="RHEA-COMP:9685"/>
        <dbReference type="Rhea" id="RHEA-COMP:9690"/>
        <dbReference type="ChEBI" id="CHEBI:15378"/>
        <dbReference type="ChEBI" id="CHEBI:29999"/>
        <dbReference type="ChEBI" id="CHEBI:57287"/>
        <dbReference type="ChEBI" id="CHEBI:58343"/>
        <dbReference type="ChEBI" id="CHEBI:64479"/>
        <dbReference type="EC" id="2.7.8.7"/>
    </reaction>
</comment>
<dbReference type="EMBL" id="MNYY01000078">
    <property type="protein sequence ID" value="OIP70818.1"/>
    <property type="molecule type" value="Genomic_DNA"/>
</dbReference>
<dbReference type="InterPro" id="IPR037143">
    <property type="entry name" value="4-PPantetheinyl_Trfase_dom_sf"/>
</dbReference>
<dbReference type="AlphaFoldDB" id="A0A1J5GMN6"/>
<comment type="subcellular location">
    <subcellularLocation>
        <location evidence="8">Cytoplasm</location>
    </subcellularLocation>
</comment>
<dbReference type="InterPro" id="IPR008278">
    <property type="entry name" value="4-PPantetheinyl_Trfase_dom"/>
</dbReference>
<evidence type="ECO:0000256" key="2">
    <source>
        <dbReference type="ARBA" id="ARBA00022679"/>
    </source>
</evidence>
<keyword evidence="3 8" id="KW-0479">Metal-binding</keyword>
<dbReference type="Proteomes" id="UP000182763">
    <property type="component" value="Unassembled WGS sequence"/>
</dbReference>
<evidence type="ECO:0000256" key="3">
    <source>
        <dbReference type="ARBA" id="ARBA00022723"/>
    </source>
</evidence>
<evidence type="ECO:0000259" key="9">
    <source>
        <dbReference type="Pfam" id="PF01648"/>
    </source>
</evidence>
<protein>
    <recommendedName>
        <fullName evidence="8">Holo-[acyl-carrier-protein] synthase</fullName>
        <shortName evidence="8">Holo-ACP synthase</shortName>
        <ecNumber evidence="8">2.7.8.7</ecNumber>
    </recommendedName>
    <alternativeName>
        <fullName evidence="8">4'-phosphopantetheinyl transferase AcpS</fullName>
    </alternativeName>
</protein>
<keyword evidence="6 8" id="KW-0443">Lipid metabolism</keyword>
<evidence type="ECO:0000256" key="4">
    <source>
        <dbReference type="ARBA" id="ARBA00022832"/>
    </source>
</evidence>
<accession>A0A1J5GMN6</accession>
<dbReference type="InterPro" id="IPR004568">
    <property type="entry name" value="Ppantetheine-prot_Trfase_dom"/>
</dbReference>
<dbReference type="NCBIfam" id="TIGR00556">
    <property type="entry name" value="pantethn_trn"/>
    <property type="match status" value="1"/>
</dbReference>
<dbReference type="GO" id="GO:0008897">
    <property type="term" value="F:holo-[acyl-carrier-protein] synthase activity"/>
    <property type="evidence" value="ECO:0007669"/>
    <property type="project" value="UniProtKB-UniRule"/>
</dbReference>
<sequence>MIIGCGIDLVKIERIEKIIKRWGDNLTSRMFTLLEREYCKKRKSNKYQSYAGKFAAKEALLKALGLGLRGVNWTEIEISNNELGQPIIKTSGKLNIIVSKKGVSKYFLTISHTKDYAVAEVILESSAQKSEENSNK</sequence>
<dbReference type="GO" id="GO:0000287">
    <property type="term" value="F:magnesium ion binding"/>
    <property type="evidence" value="ECO:0007669"/>
    <property type="project" value="UniProtKB-UniRule"/>
</dbReference>
<dbReference type="EC" id="2.7.8.7" evidence="8"/>
<evidence type="ECO:0000313" key="10">
    <source>
        <dbReference type="EMBL" id="OIP70818.1"/>
    </source>
</evidence>
<keyword evidence="1 8" id="KW-0444">Lipid biosynthesis</keyword>
<organism evidence="10 11">
    <name type="scientific">Candidatus Infernicultor aquiphilus</name>
    <dbReference type="NCBI Taxonomy" id="1805029"/>
    <lineage>
        <taxon>Bacteria</taxon>
        <taxon>Pseudomonadati</taxon>
        <taxon>Atribacterota</taxon>
        <taxon>Candidatus Phoenicimicrobiia</taxon>
        <taxon>Candidatus Pheonicimicrobiales</taxon>
        <taxon>Candidatus Phoenicimicrobiaceae</taxon>
        <taxon>Candidatus Infernicultor</taxon>
    </lineage>
</organism>
<comment type="similarity">
    <text evidence="8">Belongs to the P-Pant transferase superfamily. AcpS family.</text>
</comment>
<dbReference type="NCBIfam" id="TIGR00516">
    <property type="entry name" value="acpS"/>
    <property type="match status" value="1"/>
</dbReference>
<evidence type="ECO:0000256" key="7">
    <source>
        <dbReference type="ARBA" id="ARBA00023160"/>
    </source>
</evidence>
<keyword evidence="4 8" id="KW-0276">Fatty acid metabolism</keyword>